<keyword evidence="2" id="KW-0472">Membrane</keyword>
<evidence type="ECO:0000256" key="1">
    <source>
        <dbReference type="ARBA" id="ARBA00007430"/>
    </source>
</evidence>
<sequence>MRLRVFMLLGDAALVNLAYYCALLLRFEGSIPSKYLYGYLDVALVVTAVSLGSLYVHDLYNRIWKYASTDDLLAIIRAVTVSTVGVAVIGYFSPSPLPRSIPILGWMFNILFIGGSRFVWRLLVDRLSEPRQTVRARKALIVGAGDAGATVARELRHHRAAEIWPVGFVDDDPGKQKMQIFGLPILGTRDDIPRLVQQHGIEEIIIAIPSAPGEVIREIVSICKATPAKLKIVPAVYDLIDGKVTVSQIREVELEDLLGREPVSIDMEEIAGYLGDQVVMVTGAAGSIGSELCRQICRFHPGRLVAVDFSENGLFELEMELKESFPQVPLSVELADIREKRRIERLMEEYRPAVVFHAAAHKHVPLMEIHPEEAVKNNIIGTRNVAEAAARVGVKTFVLISTDKAVNPTSVMGATKRVAEMIIQHLDRVSDTRFAAVRFGNVLGSRGSVIPVFKRQIEKGGPVTVTHPDMVRYFMTVSEAVQLVIQAGAMARGGEVFVLDMGKPVKIVDLARDLIRLSGFEPDKDIKIEFTGIRPGEKLFEELLTAEEGVTATRHRKIYIAKNNCIDTETIEMMLGELNRDDKFSNADSARDFLSRFVPSYRPYHKHVAATRSFG</sequence>
<dbReference type="EMBL" id="BDGJ01000197">
    <property type="protein sequence ID" value="GAW94009.1"/>
    <property type="molecule type" value="Genomic_DNA"/>
</dbReference>
<gene>
    <name evidence="4" type="ORF">KKC1_31290</name>
</gene>
<feature type="transmembrane region" description="Helical" evidence="2">
    <location>
        <begin position="37"/>
        <end position="57"/>
    </location>
</feature>
<feature type="transmembrane region" description="Helical" evidence="2">
    <location>
        <begin position="72"/>
        <end position="92"/>
    </location>
</feature>
<dbReference type="CDD" id="cd05237">
    <property type="entry name" value="UDP_invert_4-6DH_SDR_e"/>
    <property type="match status" value="1"/>
</dbReference>
<keyword evidence="5" id="KW-1185">Reference proteome</keyword>
<keyword evidence="2" id="KW-0812">Transmembrane</keyword>
<dbReference type="Pfam" id="PF02719">
    <property type="entry name" value="Polysacc_synt_2"/>
    <property type="match status" value="1"/>
</dbReference>
<keyword evidence="2" id="KW-1133">Transmembrane helix</keyword>
<evidence type="ECO:0000313" key="5">
    <source>
        <dbReference type="Proteomes" id="UP000197032"/>
    </source>
</evidence>
<protein>
    <submittedName>
        <fullName evidence="4">Putative nucleoside-diphosphate sugar epimerase</fullName>
    </submittedName>
</protein>
<dbReference type="Proteomes" id="UP000197032">
    <property type="component" value="Unassembled WGS sequence"/>
</dbReference>
<name>A0A1Z5HWV5_9FIRM</name>
<evidence type="ECO:0000259" key="3">
    <source>
        <dbReference type="Pfam" id="PF02719"/>
    </source>
</evidence>
<dbReference type="InterPro" id="IPR003869">
    <property type="entry name" value="Polysac_CapD-like"/>
</dbReference>
<comment type="similarity">
    <text evidence="1">Belongs to the polysaccharide synthase family.</text>
</comment>
<dbReference type="SUPFAM" id="SSF51735">
    <property type="entry name" value="NAD(P)-binding Rossmann-fold domains"/>
    <property type="match status" value="1"/>
</dbReference>
<feature type="transmembrane region" description="Helical" evidence="2">
    <location>
        <begin position="6"/>
        <end position="25"/>
    </location>
</feature>
<dbReference type="PANTHER" id="PTHR43318">
    <property type="entry name" value="UDP-N-ACETYLGLUCOSAMINE 4,6-DEHYDRATASE"/>
    <property type="match status" value="1"/>
</dbReference>
<dbReference type="SUPFAM" id="SSF53335">
    <property type="entry name" value="S-adenosyl-L-methionine-dependent methyltransferases"/>
    <property type="match status" value="1"/>
</dbReference>
<dbReference type="Gene3D" id="3.40.50.720">
    <property type="entry name" value="NAD(P)-binding Rossmann-like Domain"/>
    <property type="match status" value="2"/>
</dbReference>
<accession>A0A1Z5HWV5</accession>
<feature type="domain" description="Polysaccharide biosynthesis protein CapD-like" evidence="3">
    <location>
        <begin position="279"/>
        <end position="562"/>
    </location>
</feature>
<comment type="caution">
    <text evidence="4">The sequence shown here is derived from an EMBL/GenBank/DDBJ whole genome shotgun (WGS) entry which is preliminary data.</text>
</comment>
<reference evidence="5" key="1">
    <citation type="journal article" date="2017" name="Appl. Environ. Microbiol.">
        <title>Genomic Analysis of Calderihabitans maritimus KKC1, a Thermophilic, Hydrogenogenic, Carboxydotrophic Bacterium Isolated from Marine Sediment.</title>
        <authorList>
            <person name="Omae K."/>
            <person name="Yoneda Y."/>
            <person name="Fukuyama Y."/>
            <person name="Yoshida T."/>
            <person name="Sako Y."/>
        </authorList>
    </citation>
    <scope>NUCLEOTIDE SEQUENCE [LARGE SCALE GENOMIC DNA]</scope>
    <source>
        <strain evidence="5">KKC1</strain>
    </source>
</reference>
<evidence type="ECO:0000256" key="2">
    <source>
        <dbReference type="SAM" id="Phobius"/>
    </source>
</evidence>
<dbReference type="InterPro" id="IPR036291">
    <property type="entry name" value="NAD(P)-bd_dom_sf"/>
</dbReference>
<dbReference type="AlphaFoldDB" id="A0A1Z5HWV5"/>
<evidence type="ECO:0000313" key="4">
    <source>
        <dbReference type="EMBL" id="GAW94009.1"/>
    </source>
</evidence>
<proteinExistence type="inferred from homology"/>
<dbReference type="InterPro" id="IPR029063">
    <property type="entry name" value="SAM-dependent_MTases_sf"/>
</dbReference>
<organism evidence="4 5">
    <name type="scientific">Calderihabitans maritimus</name>
    <dbReference type="NCBI Taxonomy" id="1246530"/>
    <lineage>
        <taxon>Bacteria</taxon>
        <taxon>Bacillati</taxon>
        <taxon>Bacillota</taxon>
        <taxon>Clostridia</taxon>
        <taxon>Neomoorellales</taxon>
        <taxon>Calderihabitantaceae</taxon>
        <taxon>Calderihabitans</taxon>
    </lineage>
</organism>
<dbReference type="Pfam" id="PF13727">
    <property type="entry name" value="CoA_binding_3"/>
    <property type="match status" value="1"/>
</dbReference>
<dbReference type="PANTHER" id="PTHR43318:SF1">
    <property type="entry name" value="POLYSACCHARIDE BIOSYNTHESIS PROTEIN EPSC-RELATED"/>
    <property type="match status" value="1"/>
</dbReference>
<dbReference type="InterPro" id="IPR051203">
    <property type="entry name" value="Polysaccharide_Synthase-Rel"/>
</dbReference>